<dbReference type="Proteomes" id="UP000830639">
    <property type="component" value="Chromosome"/>
</dbReference>
<gene>
    <name evidence="1" type="ORF">MY490_01960</name>
</gene>
<evidence type="ECO:0000313" key="1">
    <source>
        <dbReference type="EMBL" id="UPM54663.1"/>
    </source>
</evidence>
<sequence length="116" mass="13301">MKTILFEEDKLIITLSSLETILGLKHTIVVPYSDISDVSIEDIHEFLWKIYGTHLGASKYGHFKKDGVNYFLATSTNKGNLVLTLTNHKYDKIILELDHVEDVLQKIQNTLRTNIK</sequence>
<dbReference type="RefSeq" id="WP_248267752.1">
    <property type="nucleotide sequence ID" value="NZ_CP096034.1"/>
</dbReference>
<reference evidence="1 2" key="1">
    <citation type="submission" date="2022-04" db="EMBL/GenBank/DDBJ databases">
        <title>Mechanism of arsenic methylation and mitigation arsenic toxicity by Bacillus sp. LH14 from an Arsenic-Contaminated Paddy Soil.</title>
        <authorList>
            <person name="Wang D."/>
        </authorList>
    </citation>
    <scope>NUCLEOTIDE SEQUENCE [LARGE SCALE GENOMIC DNA]</scope>
    <source>
        <strain evidence="1 2">LH14</strain>
    </source>
</reference>
<name>A0ABY4JP76_9BACI</name>
<dbReference type="EMBL" id="CP096034">
    <property type="protein sequence ID" value="UPM54663.1"/>
    <property type="molecule type" value="Genomic_DNA"/>
</dbReference>
<keyword evidence="2" id="KW-1185">Reference proteome</keyword>
<proteinExistence type="predicted"/>
<organism evidence="1 2">
    <name type="scientific">Gottfriedia acidiceleris</name>
    <dbReference type="NCBI Taxonomy" id="371036"/>
    <lineage>
        <taxon>Bacteria</taxon>
        <taxon>Bacillati</taxon>
        <taxon>Bacillota</taxon>
        <taxon>Bacilli</taxon>
        <taxon>Bacillales</taxon>
        <taxon>Bacillaceae</taxon>
        <taxon>Gottfriedia</taxon>
    </lineage>
</organism>
<protein>
    <submittedName>
        <fullName evidence="1">PH domain-containing protein</fullName>
    </submittedName>
</protein>
<evidence type="ECO:0000313" key="2">
    <source>
        <dbReference type="Proteomes" id="UP000830639"/>
    </source>
</evidence>
<accession>A0ABY4JP76</accession>